<name>A0A6G1JL26_9PLEO</name>
<accession>A0A6G1JL26</accession>
<evidence type="ECO:0000313" key="2">
    <source>
        <dbReference type="EMBL" id="KAF2690859.1"/>
    </source>
</evidence>
<dbReference type="AlphaFoldDB" id="A0A6G1JL26"/>
<reference evidence="2" key="1">
    <citation type="journal article" date="2020" name="Stud. Mycol.">
        <title>101 Dothideomycetes genomes: a test case for predicting lifestyles and emergence of pathogens.</title>
        <authorList>
            <person name="Haridas S."/>
            <person name="Albert R."/>
            <person name="Binder M."/>
            <person name="Bloem J."/>
            <person name="Labutti K."/>
            <person name="Salamov A."/>
            <person name="Andreopoulos B."/>
            <person name="Baker S."/>
            <person name="Barry K."/>
            <person name="Bills G."/>
            <person name="Bluhm B."/>
            <person name="Cannon C."/>
            <person name="Castanera R."/>
            <person name="Culley D."/>
            <person name="Daum C."/>
            <person name="Ezra D."/>
            <person name="Gonzalez J."/>
            <person name="Henrissat B."/>
            <person name="Kuo A."/>
            <person name="Liang C."/>
            <person name="Lipzen A."/>
            <person name="Lutzoni F."/>
            <person name="Magnuson J."/>
            <person name="Mondo S."/>
            <person name="Nolan M."/>
            <person name="Ohm R."/>
            <person name="Pangilinan J."/>
            <person name="Park H.-J."/>
            <person name="Ramirez L."/>
            <person name="Alfaro M."/>
            <person name="Sun H."/>
            <person name="Tritt A."/>
            <person name="Yoshinaga Y."/>
            <person name="Zwiers L.-H."/>
            <person name="Turgeon B."/>
            <person name="Goodwin S."/>
            <person name="Spatafora J."/>
            <person name="Crous P."/>
            <person name="Grigoriev I."/>
        </authorList>
    </citation>
    <scope>NUCLEOTIDE SEQUENCE</scope>
    <source>
        <strain evidence="2">CBS 122367</strain>
    </source>
</reference>
<evidence type="ECO:0000313" key="3">
    <source>
        <dbReference type="Proteomes" id="UP000799291"/>
    </source>
</evidence>
<protein>
    <submittedName>
        <fullName evidence="2">Uncharacterized protein</fullName>
    </submittedName>
</protein>
<gene>
    <name evidence="2" type="ORF">K458DRAFT_382437</name>
</gene>
<dbReference type="PANTHER" id="PTHR21521:SF0">
    <property type="entry name" value="AMUN, ISOFORM A"/>
    <property type="match status" value="1"/>
</dbReference>
<keyword evidence="3" id="KW-1185">Reference proteome</keyword>
<proteinExistence type="predicted"/>
<dbReference type="EMBL" id="MU005570">
    <property type="protein sequence ID" value="KAF2690859.1"/>
    <property type="molecule type" value="Genomic_DNA"/>
</dbReference>
<sequence length="290" mass="32518">MSLKFTTITKEAFDTTLSRYPSLVPAALHTLDAKRYADIPSRLDKDGSNSAYLKKEEIVSLVEWKLKHGTFRPKLLNLVKENADTLIEETTKKAFALGSKDGVGDGDVMKALKILSALKGIGPATASLLLSVYHPEHIPFFSDELFRWVMWDEPGKPGGWKRAIKYNNKEYEELIGRVEKVRERLGVRAVDCEKVAWVLGKDGVDLDGGAEADRSIETKAKYKELEQQEEKKVKKDSKAKPKPIVKSSTKEVKAVSKGKGTKRKADETVTVLEGVRRSSRRKTDTYYGED</sequence>
<dbReference type="PANTHER" id="PTHR21521">
    <property type="entry name" value="AMUN, ISOFORM A"/>
    <property type="match status" value="1"/>
</dbReference>
<dbReference type="OrthoDB" id="8249012at2759"/>
<dbReference type="Proteomes" id="UP000799291">
    <property type="component" value="Unassembled WGS sequence"/>
</dbReference>
<evidence type="ECO:0000256" key="1">
    <source>
        <dbReference type="SAM" id="MobiDB-lite"/>
    </source>
</evidence>
<organism evidence="2 3">
    <name type="scientific">Lentithecium fluviatile CBS 122367</name>
    <dbReference type="NCBI Taxonomy" id="1168545"/>
    <lineage>
        <taxon>Eukaryota</taxon>
        <taxon>Fungi</taxon>
        <taxon>Dikarya</taxon>
        <taxon>Ascomycota</taxon>
        <taxon>Pezizomycotina</taxon>
        <taxon>Dothideomycetes</taxon>
        <taxon>Pleosporomycetidae</taxon>
        <taxon>Pleosporales</taxon>
        <taxon>Massarineae</taxon>
        <taxon>Lentitheciaceae</taxon>
        <taxon>Lentithecium</taxon>
    </lineage>
</organism>
<feature type="region of interest" description="Disordered" evidence="1">
    <location>
        <begin position="228"/>
        <end position="290"/>
    </location>
</feature>
<feature type="compositionally biased region" description="Basic and acidic residues" evidence="1">
    <location>
        <begin position="228"/>
        <end position="239"/>
    </location>
</feature>